<dbReference type="Proteomes" id="UP000256269">
    <property type="component" value="Unassembled WGS sequence"/>
</dbReference>
<keyword evidence="5" id="KW-1185">Reference proteome</keyword>
<dbReference type="GO" id="GO:0003796">
    <property type="term" value="F:lysozyme activity"/>
    <property type="evidence" value="ECO:0007669"/>
    <property type="project" value="InterPro"/>
</dbReference>
<dbReference type="SMART" id="SM00641">
    <property type="entry name" value="Glyco_25"/>
    <property type="match status" value="1"/>
</dbReference>
<keyword evidence="2 4" id="KW-0378">Hydrolase</keyword>
<dbReference type="InterPro" id="IPR002053">
    <property type="entry name" value="Glyco_hydro_25"/>
</dbReference>
<dbReference type="PANTHER" id="PTHR34135">
    <property type="entry name" value="LYSOZYME"/>
    <property type="match status" value="1"/>
</dbReference>
<dbReference type="GO" id="GO:0016998">
    <property type="term" value="P:cell wall macromolecule catabolic process"/>
    <property type="evidence" value="ECO:0007669"/>
    <property type="project" value="InterPro"/>
</dbReference>
<dbReference type="AlphaFoldDB" id="A0A3E0HAP3"/>
<comment type="caution">
    <text evidence="4">The sequence shown here is derived from an EMBL/GenBank/DDBJ whole genome shotgun (WGS) entry which is preliminary data.</text>
</comment>
<name>A0A3E0HAP3_9PSEU</name>
<evidence type="ECO:0000313" key="5">
    <source>
        <dbReference type="Proteomes" id="UP000256269"/>
    </source>
</evidence>
<dbReference type="InterPro" id="IPR017853">
    <property type="entry name" value="GH"/>
</dbReference>
<dbReference type="SUPFAM" id="SSF51445">
    <property type="entry name" value="(Trans)glycosidases"/>
    <property type="match status" value="1"/>
</dbReference>
<organism evidence="4 5">
    <name type="scientific">Kutzneria buriramensis</name>
    <dbReference type="NCBI Taxonomy" id="1045776"/>
    <lineage>
        <taxon>Bacteria</taxon>
        <taxon>Bacillati</taxon>
        <taxon>Actinomycetota</taxon>
        <taxon>Actinomycetes</taxon>
        <taxon>Pseudonocardiales</taxon>
        <taxon>Pseudonocardiaceae</taxon>
        <taxon>Kutzneria</taxon>
    </lineage>
</organism>
<dbReference type="GO" id="GO:0016052">
    <property type="term" value="P:carbohydrate catabolic process"/>
    <property type="evidence" value="ECO:0007669"/>
    <property type="project" value="TreeGrafter"/>
</dbReference>
<protein>
    <submittedName>
        <fullName evidence="4">Glycosyl hydrolase family 25</fullName>
    </submittedName>
</protein>
<dbReference type="Gene3D" id="3.20.20.80">
    <property type="entry name" value="Glycosidases"/>
    <property type="match status" value="1"/>
</dbReference>
<proteinExistence type="inferred from homology"/>
<dbReference type="OrthoDB" id="3698205at2"/>
<evidence type="ECO:0000256" key="2">
    <source>
        <dbReference type="ARBA" id="ARBA00022801"/>
    </source>
</evidence>
<reference evidence="4 5" key="1">
    <citation type="submission" date="2018-08" db="EMBL/GenBank/DDBJ databases">
        <title>Genomic Encyclopedia of Archaeal and Bacterial Type Strains, Phase II (KMG-II): from individual species to whole genera.</title>
        <authorList>
            <person name="Goeker M."/>
        </authorList>
    </citation>
    <scope>NUCLEOTIDE SEQUENCE [LARGE SCALE GENOMIC DNA]</scope>
    <source>
        <strain evidence="4 5">DSM 45791</strain>
    </source>
</reference>
<evidence type="ECO:0000256" key="3">
    <source>
        <dbReference type="ARBA" id="ARBA00023295"/>
    </source>
</evidence>
<dbReference type="GO" id="GO:0009253">
    <property type="term" value="P:peptidoglycan catabolic process"/>
    <property type="evidence" value="ECO:0007669"/>
    <property type="project" value="InterPro"/>
</dbReference>
<evidence type="ECO:0000313" key="4">
    <source>
        <dbReference type="EMBL" id="REH41021.1"/>
    </source>
</evidence>
<evidence type="ECO:0000256" key="1">
    <source>
        <dbReference type="ARBA" id="ARBA00010646"/>
    </source>
</evidence>
<dbReference type="EMBL" id="QUNO01000012">
    <property type="protein sequence ID" value="REH41021.1"/>
    <property type="molecule type" value="Genomic_DNA"/>
</dbReference>
<keyword evidence="3" id="KW-0326">Glycosidase</keyword>
<dbReference type="PANTHER" id="PTHR34135:SF2">
    <property type="entry name" value="LYSOZYME"/>
    <property type="match status" value="1"/>
</dbReference>
<gene>
    <name evidence="4" type="ORF">BCF44_112103</name>
</gene>
<comment type="similarity">
    <text evidence="1">Belongs to the glycosyl hydrolase 25 family.</text>
</comment>
<dbReference type="RefSeq" id="WP_116178214.1">
    <property type="nucleotide sequence ID" value="NZ_CP144375.1"/>
</dbReference>
<sequence>MPDYGIDVSGYNTITSWSAVRAGGNAWAWAKATQGGGYTNPLFGGQYAGASAAGLLIGAYHFPDPNVSVAANVDHFVSVAGPLGAFHDGAFAPMLDLENDPGDGITWTAGSANGFVAAFRDGLRAATGQRKLCVYASQSWWASGMLRPDDWADGDVFLCAARYQVAPGDVGWSHPRLAVHQYTNRASTPGSAAPTDRSVTVGAFDAASLTIREDKDMAGFWFIGNTENPDAIALLYPNGDFVGITGSNWADVIRANGIPKLDVPQPVWEDMRMRRDKDLATLANLIDNPPPPTPPSS</sequence>
<dbReference type="PROSITE" id="PS51904">
    <property type="entry name" value="GLYCOSYL_HYDROL_F25_2"/>
    <property type="match status" value="1"/>
</dbReference>
<dbReference type="Pfam" id="PF01183">
    <property type="entry name" value="Glyco_hydro_25"/>
    <property type="match status" value="1"/>
</dbReference>
<dbReference type="InterPro" id="IPR018077">
    <property type="entry name" value="Glyco_hydro_fam25_subgr"/>
</dbReference>
<accession>A0A3E0HAP3</accession>